<dbReference type="Pfam" id="PF20266">
    <property type="entry name" value="Mab-21_C"/>
    <property type="match status" value="1"/>
</dbReference>
<accession>A0A8W8LXN4</accession>
<dbReference type="PANTHER" id="PTHR12419:SF11">
    <property type="entry name" value="OTU DOMAIN-CONTAINING PROTEIN DDB_G0284757"/>
    <property type="match status" value="1"/>
</dbReference>
<dbReference type="CDD" id="cd22758">
    <property type="entry name" value="OTU_232R-like"/>
    <property type="match status" value="1"/>
</dbReference>
<dbReference type="InterPro" id="IPR003323">
    <property type="entry name" value="OTU_dom"/>
</dbReference>
<dbReference type="PROSITE" id="PS50802">
    <property type="entry name" value="OTU"/>
    <property type="match status" value="1"/>
</dbReference>
<dbReference type="OMA" id="SEENEFC"/>
<dbReference type="SUPFAM" id="SSF54001">
    <property type="entry name" value="Cysteine proteinases"/>
    <property type="match status" value="1"/>
</dbReference>
<dbReference type="InterPro" id="IPR038765">
    <property type="entry name" value="Papain-like_cys_pep_sf"/>
</dbReference>
<dbReference type="PANTHER" id="PTHR12419">
    <property type="entry name" value="OTU DOMAIN CONTAINING PROTEIN"/>
    <property type="match status" value="1"/>
</dbReference>
<dbReference type="Pfam" id="PF02338">
    <property type="entry name" value="OTU"/>
    <property type="match status" value="1"/>
</dbReference>
<evidence type="ECO:0000256" key="1">
    <source>
        <dbReference type="SAM" id="MobiDB-lite"/>
    </source>
</evidence>
<dbReference type="Gene3D" id="1.10.1410.40">
    <property type="match status" value="1"/>
</dbReference>
<dbReference type="GO" id="GO:0016579">
    <property type="term" value="P:protein deubiquitination"/>
    <property type="evidence" value="ECO:0007669"/>
    <property type="project" value="TreeGrafter"/>
</dbReference>
<dbReference type="SMART" id="SM01265">
    <property type="entry name" value="Mab-21"/>
    <property type="match status" value="1"/>
</dbReference>
<dbReference type="OrthoDB" id="415023at2759"/>
<reference evidence="3" key="1">
    <citation type="submission" date="2022-08" db="UniProtKB">
        <authorList>
            <consortium name="EnsemblMetazoa"/>
        </authorList>
    </citation>
    <scope>IDENTIFICATION</scope>
    <source>
        <strain evidence="3">05x7-T-G4-1.051#20</strain>
    </source>
</reference>
<evidence type="ECO:0000259" key="2">
    <source>
        <dbReference type="PROSITE" id="PS50802"/>
    </source>
</evidence>
<dbReference type="Proteomes" id="UP000005408">
    <property type="component" value="Unassembled WGS sequence"/>
</dbReference>
<protein>
    <recommendedName>
        <fullName evidence="2">OTU domain-containing protein</fullName>
    </recommendedName>
</protein>
<feature type="region of interest" description="Disordered" evidence="1">
    <location>
        <begin position="16"/>
        <end position="37"/>
    </location>
</feature>
<dbReference type="GO" id="GO:0004843">
    <property type="term" value="F:cysteine-type deubiquitinase activity"/>
    <property type="evidence" value="ECO:0007669"/>
    <property type="project" value="TreeGrafter"/>
</dbReference>
<dbReference type="Gene3D" id="3.90.70.80">
    <property type="match status" value="1"/>
</dbReference>
<evidence type="ECO:0000313" key="4">
    <source>
        <dbReference type="Proteomes" id="UP000005408"/>
    </source>
</evidence>
<proteinExistence type="predicted"/>
<sequence>MSLGNSPQMFVKERQRGDLHRFWGGDSNTQRKPEKEHQSVFNNCLTGMLEELSLNEQYETRDFKSEEFCNDIKRDINSPKDIMEDLDTVSEENEFCDDLDETDYFDSEDEYWEKSKNKKIEDNPSVCAYCLSYHLPRSVHEYKDCPYEEAYDLSPWCTPAVQKFAKENNFEIKDVYGDGNCLFRAVADQFMVNGCPGHTEISLRESAIKHLESDQSRYGVYTSSFLFGETWESYLQRMKKPGEWGDHIILQALADVFLLHISVYNTVYTDFRRTDITCEQNPPMTKRFHITLGHVGESHYFSLRPLQWKTELPYKAQVLRMMVTNTESTLKERTGLIDSKFISMVQGHFPDNYLSDCIEFVLQDISLQKEGSGKQRANFKQVFITYTGKDIIQEDTEDSRRKLLEDQSNVDQVSGIPLQHLTFIMKQLLPSKIFKKKIDIPAPLFRARDVMYHLLGSQADVSTGTLRDITRTRRIELQNKFDILRVVVLKAETAAIFPNSRVPHGLFSTLLLVDSSETHPGYCRLKFSSSKSGESNKYSGSEIYQKAFTVPNGLHSKIILPEQYLFEVDCLGVLCLTFPFHHRWNNKKRINDFPSTSIVSLIMKTGCTLIPRPHPKSSSPDIEWKFDFSAAEHVIFENLTAAQIHGFYILKVLIENNVHHLPFKTKHLKSVFLMACEKIQSDNWETNFSGCVMHVLTSLLLCFKSRFLPDYFIPENNLIDCHREDDITTICALIEYIRLFPANVIQIVVERYGFTHGANLIQQVLSNVQDFTSAANGYETCYNVFLPLSIATAKTMAKIGFYDVSLNILTDQFEQSLLAPKTERGQMSITFSEFVWSALTKMKQKASRIILARLFDIQIGSNVLDFATQKERDNSLQIYLPWTLDNRIGWVEIPPVHTNDLIGIANFLYDYSKREYWRRNVVLAELAIKNAIKCIQETIKEESFFKEDLKDASLKAEVDAQKQMLKKKLIPYYAHLFNIARIEFFISPMTEHMDDIESLCMEFPEMYGLFYLMCIYTKQPEKKKEYVKKMIANFQGKDLPYSQERSFPMD</sequence>
<dbReference type="InterPro" id="IPR050704">
    <property type="entry name" value="Peptidase_C85-like"/>
</dbReference>
<dbReference type="InterPro" id="IPR024810">
    <property type="entry name" value="MAB21L/cGLR"/>
</dbReference>
<dbReference type="InterPro" id="IPR046906">
    <property type="entry name" value="Mab-21_HhH/H2TH-like"/>
</dbReference>
<feature type="domain" description="OTU" evidence="2">
    <location>
        <begin position="170"/>
        <end position="306"/>
    </location>
</feature>
<dbReference type="AlphaFoldDB" id="A0A8W8LXN4"/>
<evidence type="ECO:0000313" key="3">
    <source>
        <dbReference type="EnsemblMetazoa" id="G30095.2:cds"/>
    </source>
</evidence>
<name>A0A8W8LXN4_MAGGI</name>
<organism evidence="3 4">
    <name type="scientific">Magallana gigas</name>
    <name type="common">Pacific oyster</name>
    <name type="synonym">Crassostrea gigas</name>
    <dbReference type="NCBI Taxonomy" id="29159"/>
    <lineage>
        <taxon>Eukaryota</taxon>
        <taxon>Metazoa</taxon>
        <taxon>Spiralia</taxon>
        <taxon>Lophotrochozoa</taxon>
        <taxon>Mollusca</taxon>
        <taxon>Bivalvia</taxon>
        <taxon>Autobranchia</taxon>
        <taxon>Pteriomorphia</taxon>
        <taxon>Ostreida</taxon>
        <taxon>Ostreoidea</taxon>
        <taxon>Ostreidae</taxon>
        <taxon>Magallana</taxon>
    </lineage>
</organism>
<dbReference type="EnsemblMetazoa" id="G30095.2">
    <property type="protein sequence ID" value="G30095.2:cds"/>
    <property type="gene ID" value="G30095"/>
</dbReference>
<keyword evidence="4" id="KW-1185">Reference proteome</keyword>